<feature type="compositionally biased region" description="Basic residues" evidence="1">
    <location>
        <begin position="16"/>
        <end position="27"/>
    </location>
</feature>
<dbReference type="Proteomes" id="UP001590951">
    <property type="component" value="Unassembled WGS sequence"/>
</dbReference>
<name>A0ABR4ACR2_9LECA</name>
<comment type="caution">
    <text evidence="2">The sequence shown here is derived from an EMBL/GenBank/DDBJ whole genome shotgun (WGS) entry which is preliminary data.</text>
</comment>
<accession>A0ABR4ACR2</accession>
<feature type="region of interest" description="Disordered" evidence="1">
    <location>
        <begin position="139"/>
        <end position="203"/>
    </location>
</feature>
<protein>
    <submittedName>
        <fullName evidence="2">Uncharacterized protein</fullName>
    </submittedName>
</protein>
<sequence>MSTPRERNTGRGARDSRRRALARRSLKSWRQNLQGFDGQRVTTSRRRIDFPRTPDRQVPARRACGKGWTPILTAWRSPDVAKKDGGGGWLRGSAKSAGHHQQLVREATDAQRGMTCTLAVTDRRVVETPLPLKRRICAFPRNGPPRGRATAEARASSGSGRRLLTGDATARRRPAAGEGVFLASPFSRMTARPPTPPLATHGR</sequence>
<evidence type="ECO:0000256" key="1">
    <source>
        <dbReference type="SAM" id="MobiDB-lite"/>
    </source>
</evidence>
<proteinExistence type="predicted"/>
<reference evidence="2 3" key="1">
    <citation type="submission" date="2024-09" db="EMBL/GenBank/DDBJ databases">
        <title>Rethinking Asexuality: The Enigmatic Case of Functional Sexual Genes in Lepraria (Stereocaulaceae).</title>
        <authorList>
            <person name="Doellman M."/>
            <person name="Sun Y."/>
            <person name="Barcenas-Pena A."/>
            <person name="Lumbsch H.T."/>
            <person name="Grewe F."/>
        </authorList>
    </citation>
    <scope>NUCLEOTIDE SEQUENCE [LARGE SCALE GENOMIC DNA]</scope>
    <source>
        <strain evidence="2 3">Grewe 0041</strain>
    </source>
</reference>
<feature type="compositionally biased region" description="Basic and acidic residues" evidence="1">
    <location>
        <begin position="1"/>
        <end position="15"/>
    </location>
</feature>
<gene>
    <name evidence="2" type="ORF">ABVK25_012564</name>
</gene>
<keyword evidence="3" id="KW-1185">Reference proteome</keyword>
<feature type="region of interest" description="Disordered" evidence="1">
    <location>
        <begin position="1"/>
        <end position="27"/>
    </location>
</feature>
<evidence type="ECO:0000313" key="2">
    <source>
        <dbReference type="EMBL" id="KAL2043271.1"/>
    </source>
</evidence>
<evidence type="ECO:0000313" key="3">
    <source>
        <dbReference type="Proteomes" id="UP001590951"/>
    </source>
</evidence>
<organism evidence="2 3">
    <name type="scientific">Lepraria finkii</name>
    <dbReference type="NCBI Taxonomy" id="1340010"/>
    <lineage>
        <taxon>Eukaryota</taxon>
        <taxon>Fungi</taxon>
        <taxon>Dikarya</taxon>
        <taxon>Ascomycota</taxon>
        <taxon>Pezizomycotina</taxon>
        <taxon>Lecanoromycetes</taxon>
        <taxon>OSLEUM clade</taxon>
        <taxon>Lecanoromycetidae</taxon>
        <taxon>Lecanorales</taxon>
        <taxon>Lecanorineae</taxon>
        <taxon>Stereocaulaceae</taxon>
        <taxon>Lepraria</taxon>
    </lineage>
</organism>
<dbReference type="EMBL" id="JBHFEH010000276">
    <property type="protein sequence ID" value="KAL2043271.1"/>
    <property type="molecule type" value="Genomic_DNA"/>
</dbReference>